<dbReference type="Pfam" id="PF08238">
    <property type="entry name" value="Sel1"/>
    <property type="match status" value="6"/>
</dbReference>
<feature type="compositionally biased region" description="Low complexity" evidence="2">
    <location>
        <begin position="859"/>
        <end position="873"/>
    </location>
</feature>
<comment type="caution">
    <text evidence="3">The sequence shown here is derived from an EMBL/GenBank/DDBJ whole genome shotgun (WGS) entry which is preliminary data.</text>
</comment>
<keyword evidence="1" id="KW-0677">Repeat</keyword>
<dbReference type="EMBL" id="JAULSV010000003">
    <property type="protein sequence ID" value="KAK0648775.1"/>
    <property type="molecule type" value="Genomic_DNA"/>
</dbReference>
<dbReference type="PANTHER" id="PTHR46430">
    <property type="entry name" value="PROTEIN SKT5-RELATED"/>
    <property type="match status" value="1"/>
</dbReference>
<feature type="compositionally biased region" description="Low complexity" evidence="2">
    <location>
        <begin position="673"/>
        <end position="685"/>
    </location>
</feature>
<dbReference type="InterPro" id="IPR051726">
    <property type="entry name" value="Chitin_Synth_Reg"/>
</dbReference>
<proteinExistence type="predicted"/>
<dbReference type="SUPFAM" id="SSF81901">
    <property type="entry name" value="HCP-like"/>
    <property type="match status" value="2"/>
</dbReference>
<dbReference type="Proteomes" id="UP001174936">
    <property type="component" value="Unassembled WGS sequence"/>
</dbReference>
<dbReference type="PANTHER" id="PTHR46430:SF2">
    <property type="entry name" value="CHITIN SYNTHASE REGULATORY FACTOR 4"/>
    <property type="match status" value="1"/>
</dbReference>
<reference evidence="3" key="1">
    <citation type="submission" date="2023-06" db="EMBL/GenBank/DDBJ databases">
        <title>Genome-scale phylogeny and comparative genomics of the fungal order Sordariales.</title>
        <authorList>
            <consortium name="Lawrence Berkeley National Laboratory"/>
            <person name="Hensen N."/>
            <person name="Bonometti L."/>
            <person name="Westerberg I."/>
            <person name="Brannstrom I.O."/>
            <person name="Guillou S."/>
            <person name="Cros-Aarteil S."/>
            <person name="Calhoun S."/>
            <person name="Haridas S."/>
            <person name="Kuo A."/>
            <person name="Mondo S."/>
            <person name="Pangilinan J."/>
            <person name="Riley R."/>
            <person name="Labutti K."/>
            <person name="Andreopoulos B."/>
            <person name="Lipzen A."/>
            <person name="Chen C."/>
            <person name="Yanf M."/>
            <person name="Daum C."/>
            <person name="Ng V."/>
            <person name="Clum A."/>
            <person name="Steindorff A."/>
            <person name="Ohm R."/>
            <person name="Martin F."/>
            <person name="Silar P."/>
            <person name="Natvig D."/>
            <person name="Lalanne C."/>
            <person name="Gautier V."/>
            <person name="Ament-Velasquez S.L."/>
            <person name="Kruys A."/>
            <person name="Hutchinson M.I."/>
            <person name="Powell A.J."/>
            <person name="Barry K."/>
            <person name="Miller A.N."/>
            <person name="Grigoriev I.V."/>
            <person name="Debuchy R."/>
            <person name="Gladieux P."/>
            <person name="Thoren M.H."/>
            <person name="Johannesson H."/>
        </authorList>
    </citation>
    <scope>NUCLEOTIDE SEQUENCE</scope>
    <source>
        <strain evidence="3">SMH2532-1</strain>
    </source>
</reference>
<dbReference type="InterPro" id="IPR011990">
    <property type="entry name" value="TPR-like_helical_dom_sf"/>
</dbReference>
<feature type="compositionally biased region" description="Polar residues" evidence="2">
    <location>
        <begin position="53"/>
        <end position="71"/>
    </location>
</feature>
<name>A0AA39YBA8_9PEZI</name>
<feature type="region of interest" description="Disordered" evidence="2">
    <location>
        <begin position="47"/>
        <end position="71"/>
    </location>
</feature>
<sequence>MPRLGATFVPGGFDDYYMPEVIAPAPQRVMPEVPQNMQNDLQRLEHEARGTEQRPTTNAAQAGSYSGDSNSFKPFHASGAGTAVMDAPSFSPFPKVKGENIPPSDEEKEEILWQARDSVLHSNNVSMQIIWARDTLIWVETAQEVAAKDWKREGRGRPRPPTPKIEHQLRVDAVNILDYLATQDHPEACFMKGKWLEFGKFGQRESKREAYTYFKKAADGGYGRAEYRMGMLYEHSNDTANALKHYQIGAGLGDSASNYRLGMIHLMGQHGYQKDILQGLDMIQKAADTSDEDAPQGAFVYGMLIARELPDIEIPERILPFDSTVARQYIEKAAYLCFAKAQLKMGQAYELSQLGCDFNPAYSLHYYGLAARQGSPEASLGVSRWFLFGYENVFAKNEQLAFRYAQDAADAGLATGEFAMGYYHEIGIHVQKDLQEARRWYELAAEHGNKDAKERVESLSQSKALTKKDHETTTLTRLKSQYGSQRGKRPERVGRANEAMPTLIESASAPTGGFAPRKSPRGSPMNQPTIVEDTVDFPDPSYKNAGRPPAFTLNLDHSAPVRPQSAAPYPQDNHPQPLTLRPKSTAPYPEDDRPPLSPHYHPQIRPSAGSGPAADRPLSAFGIRPVSSHGPTPTHGGLPSQQPGAGRGRPPQIQPGWEPQLPSGYRQPSPGGAPSAQWSPQPQQQGYADLPSQRLGQNNVGPGATVPSGGAPVGDPSRTRLQKNNPNLNKPQPVPQGQPRPFSTVEPGSQYGPRTSSRPVSEYNAGPGGRPVSEYNAGPGGRPGTVSTTSLPPGGVHAHPGHGRLPSGGGGASLKPRPGPEMSGGRNSAPPPQVRPVSSHGAGGHHSPGPNLPGPTNPPAHGRPAGGPATAAHPDGKTVGQGPATFEAMGIPQGKNESDCVVM</sequence>
<evidence type="ECO:0000256" key="2">
    <source>
        <dbReference type="SAM" id="MobiDB-lite"/>
    </source>
</evidence>
<gene>
    <name evidence="3" type="ORF">B0T16DRAFT_119514</name>
</gene>
<protein>
    <submittedName>
        <fullName evidence="3">Uncharacterized protein</fullName>
    </submittedName>
</protein>
<keyword evidence="4" id="KW-1185">Reference proteome</keyword>
<dbReference type="AlphaFoldDB" id="A0AA39YBA8"/>
<evidence type="ECO:0000313" key="4">
    <source>
        <dbReference type="Proteomes" id="UP001174936"/>
    </source>
</evidence>
<feature type="region of interest" description="Disordered" evidence="2">
    <location>
        <begin position="451"/>
        <end position="903"/>
    </location>
</feature>
<accession>A0AA39YBA8</accession>
<dbReference type="Gene3D" id="1.25.40.10">
    <property type="entry name" value="Tetratricopeptide repeat domain"/>
    <property type="match status" value="2"/>
</dbReference>
<feature type="compositionally biased region" description="Polar residues" evidence="2">
    <location>
        <begin position="473"/>
        <end position="484"/>
    </location>
</feature>
<dbReference type="SMART" id="SM00671">
    <property type="entry name" value="SEL1"/>
    <property type="match status" value="6"/>
</dbReference>
<dbReference type="InterPro" id="IPR006597">
    <property type="entry name" value="Sel1-like"/>
</dbReference>
<feature type="compositionally biased region" description="Low complexity" evidence="2">
    <location>
        <begin position="722"/>
        <end position="731"/>
    </location>
</feature>
<evidence type="ECO:0000313" key="3">
    <source>
        <dbReference type="EMBL" id="KAK0648775.1"/>
    </source>
</evidence>
<evidence type="ECO:0000256" key="1">
    <source>
        <dbReference type="ARBA" id="ARBA00022737"/>
    </source>
</evidence>
<organism evidence="3 4">
    <name type="scientific">Cercophora newfieldiana</name>
    <dbReference type="NCBI Taxonomy" id="92897"/>
    <lineage>
        <taxon>Eukaryota</taxon>
        <taxon>Fungi</taxon>
        <taxon>Dikarya</taxon>
        <taxon>Ascomycota</taxon>
        <taxon>Pezizomycotina</taxon>
        <taxon>Sordariomycetes</taxon>
        <taxon>Sordariomycetidae</taxon>
        <taxon>Sordariales</taxon>
        <taxon>Lasiosphaeriaceae</taxon>
        <taxon>Cercophora</taxon>
    </lineage>
</organism>